<dbReference type="InterPro" id="IPR001464">
    <property type="entry name" value="Annexin"/>
</dbReference>
<dbReference type="FunFam" id="1.10.220.10:FF:000001">
    <property type="entry name" value="Annexin"/>
    <property type="match status" value="1"/>
</dbReference>
<dbReference type="GO" id="GO:0005634">
    <property type="term" value="C:nucleus"/>
    <property type="evidence" value="ECO:0007669"/>
    <property type="project" value="TreeGrafter"/>
</dbReference>
<gene>
    <name evidence="7" type="ORF">BIW11_01704</name>
</gene>
<proteinExistence type="inferred from homology"/>
<dbReference type="GO" id="GO:0032509">
    <property type="term" value="P:endosome transport via multivesicular body sorting pathway"/>
    <property type="evidence" value="ECO:0007669"/>
    <property type="project" value="TreeGrafter"/>
</dbReference>
<evidence type="ECO:0000313" key="8">
    <source>
        <dbReference type="Proteomes" id="UP000192247"/>
    </source>
</evidence>
<dbReference type="GO" id="GO:0005737">
    <property type="term" value="C:cytoplasm"/>
    <property type="evidence" value="ECO:0007669"/>
    <property type="project" value="TreeGrafter"/>
</dbReference>
<comment type="similarity">
    <text evidence="1 6">Belongs to the annexin family.</text>
</comment>
<evidence type="ECO:0000256" key="1">
    <source>
        <dbReference type="ARBA" id="ARBA00007831"/>
    </source>
</evidence>
<dbReference type="FunFam" id="1.10.220.10:FF:000004">
    <property type="entry name" value="Annexin"/>
    <property type="match status" value="1"/>
</dbReference>
<dbReference type="GO" id="GO:0001786">
    <property type="term" value="F:phosphatidylserine binding"/>
    <property type="evidence" value="ECO:0007669"/>
    <property type="project" value="TreeGrafter"/>
</dbReference>
<dbReference type="Proteomes" id="UP000192247">
    <property type="component" value="Unassembled WGS sequence"/>
</dbReference>
<accession>A0A1V9X9V7</accession>
<reference evidence="7 8" key="1">
    <citation type="journal article" date="2017" name="Gigascience">
        <title>Draft genome of the honey bee ectoparasitic mite, Tropilaelaps mercedesae, is shaped by the parasitic life history.</title>
        <authorList>
            <person name="Dong X."/>
            <person name="Armstrong S.D."/>
            <person name="Xia D."/>
            <person name="Makepeace B.L."/>
            <person name="Darby A.C."/>
            <person name="Kadowaki T."/>
        </authorList>
    </citation>
    <scope>NUCLEOTIDE SEQUENCE [LARGE SCALE GENOMIC DNA]</scope>
    <source>
        <strain evidence="7">Wuxi-XJTLU</strain>
    </source>
</reference>
<dbReference type="FunFam" id="1.10.220.10:FF:000002">
    <property type="entry name" value="Annexin"/>
    <property type="match status" value="1"/>
</dbReference>
<comment type="domain">
    <text evidence="6">A pair of annexin repeats may form one binding site for calcium and phospholipid.</text>
</comment>
<dbReference type="GO" id="GO:0005509">
    <property type="term" value="F:calcium ion binding"/>
    <property type="evidence" value="ECO:0007669"/>
    <property type="project" value="InterPro"/>
</dbReference>
<keyword evidence="3 6" id="KW-0106">Calcium</keyword>
<keyword evidence="5 6" id="KW-0111">Calcium/phospholipid-binding</keyword>
<dbReference type="InParanoid" id="A0A1V9X9V7"/>
<dbReference type="FunCoup" id="A0A1V9X9V7">
    <property type="interactions" value="1300"/>
</dbReference>
<dbReference type="InterPro" id="IPR018252">
    <property type="entry name" value="Annexin_repeat_CS"/>
</dbReference>
<dbReference type="PROSITE" id="PS51897">
    <property type="entry name" value="ANNEXIN_2"/>
    <property type="match status" value="4"/>
</dbReference>
<sequence length="320" mass="35531">MATMQSAPLFDPKTDAKVLRRAMKGFGCDRSSVMDIICARSSEQRQELATMYKQIHGRDLIEDLKSELSGKFETLILGLMTPLPVYLAKEVKHAIKGLGTNEKVLVEILCTKSNAEMREIKDAYQTLYNSSMEDDVASDLSGNLKRLMVALMTANRPENSVVDTEAAQREAQALKAAGVDRLGTDESTFLSVFCSNSLAQLRAIFTAYRALAGHDIIQAVEKEMSGDLKMAYLTLVKSTCNAPRYFAEQLENAMRGLGTDDSTLIRILVSRSEIDLPQILEEYQRTYGMALTKSIEKETSGDYKRALLHILSGAPHYYSS</sequence>
<organism evidence="7 8">
    <name type="scientific">Tropilaelaps mercedesae</name>
    <dbReference type="NCBI Taxonomy" id="418985"/>
    <lineage>
        <taxon>Eukaryota</taxon>
        <taxon>Metazoa</taxon>
        <taxon>Ecdysozoa</taxon>
        <taxon>Arthropoda</taxon>
        <taxon>Chelicerata</taxon>
        <taxon>Arachnida</taxon>
        <taxon>Acari</taxon>
        <taxon>Parasitiformes</taxon>
        <taxon>Mesostigmata</taxon>
        <taxon>Gamasina</taxon>
        <taxon>Dermanyssoidea</taxon>
        <taxon>Laelapidae</taxon>
        <taxon>Tropilaelaps</taxon>
    </lineage>
</organism>
<dbReference type="FunFam" id="1.10.220.10:FF:000003">
    <property type="entry name" value="Annexin"/>
    <property type="match status" value="1"/>
</dbReference>
<dbReference type="EMBL" id="MNPL01017878">
    <property type="protein sequence ID" value="OQR70335.1"/>
    <property type="molecule type" value="Genomic_DNA"/>
</dbReference>
<dbReference type="SMART" id="SM00335">
    <property type="entry name" value="ANX"/>
    <property type="match status" value="4"/>
</dbReference>
<dbReference type="PROSITE" id="PS00223">
    <property type="entry name" value="ANNEXIN_1"/>
    <property type="match status" value="1"/>
</dbReference>
<keyword evidence="8" id="KW-1185">Reference proteome</keyword>
<evidence type="ECO:0000256" key="6">
    <source>
        <dbReference type="RuleBase" id="RU003540"/>
    </source>
</evidence>
<comment type="caution">
    <text evidence="7">The sequence shown here is derived from an EMBL/GenBank/DDBJ whole genome shotgun (WGS) entry which is preliminary data.</text>
</comment>
<evidence type="ECO:0000256" key="5">
    <source>
        <dbReference type="ARBA" id="ARBA00023302"/>
    </source>
</evidence>
<protein>
    <recommendedName>
        <fullName evidence="6">Annexin</fullName>
    </recommendedName>
</protein>
<dbReference type="InterPro" id="IPR037104">
    <property type="entry name" value="Annexin_sf"/>
</dbReference>
<dbReference type="PANTHER" id="PTHR10502:SF233">
    <property type="entry name" value="ANNEXIN B9"/>
    <property type="match status" value="1"/>
</dbReference>
<evidence type="ECO:0000313" key="7">
    <source>
        <dbReference type="EMBL" id="OQR70335.1"/>
    </source>
</evidence>
<dbReference type="GO" id="GO:0012506">
    <property type="term" value="C:vesicle membrane"/>
    <property type="evidence" value="ECO:0007669"/>
    <property type="project" value="TreeGrafter"/>
</dbReference>
<dbReference type="Pfam" id="PF00191">
    <property type="entry name" value="Annexin"/>
    <property type="match status" value="4"/>
</dbReference>
<dbReference type="Gene3D" id="1.10.220.10">
    <property type="entry name" value="Annexin"/>
    <property type="match status" value="4"/>
</dbReference>
<keyword evidence="4 6" id="KW-0041">Annexin</keyword>
<dbReference type="STRING" id="418985.A0A1V9X9V7"/>
<dbReference type="SUPFAM" id="SSF47874">
    <property type="entry name" value="Annexin"/>
    <property type="match status" value="1"/>
</dbReference>
<dbReference type="PRINTS" id="PR00196">
    <property type="entry name" value="ANNEXIN"/>
</dbReference>
<dbReference type="PANTHER" id="PTHR10502">
    <property type="entry name" value="ANNEXIN"/>
    <property type="match status" value="1"/>
</dbReference>
<keyword evidence="2 6" id="KW-0677">Repeat</keyword>
<name>A0A1V9X9V7_9ACAR</name>
<dbReference type="GO" id="GO:0005544">
    <property type="term" value="F:calcium-dependent phospholipid binding"/>
    <property type="evidence" value="ECO:0007669"/>
    <property type="project" value="UniProtKB-KW"/>
</dbReference>
<dbReference type="OrthoDB" id="37886at2759"/>
<dbReference type="InterPro" id="IPR018502">
    <property type="entry name" value="Annexin_repeat"/>
</dbReference>
<evidence type="ECO:0000256" key="3">
    <source>
        <dbReference type="ARBA" id="ARBA00022837"/>
    </source>
</evidence>
<dbReference type="AlphaFoldDB" id="A0A1V9X9V7"/>
<evidence type="ECO:0000256" key="4">
    <source>
        <dbReference type="ARBA" id="ARBA00023216"/>
    </source>
</evidence>
<evidence type="ECO:0000256" key="2">
    <source>
        <dbReference type="ARBA" id="ARBA00022737"/>
    </source>
</evidence>
<dbReference type="GO" id="GO:0005886">
    <property type="term" value="C:plasma membrane"/>
    <property type="evidence" value="ECO:0007669"/>
    <property type="project" value="TreeGrafter"/>
</dbReference>